<accession>A0AAV3R8Z1</accession>
<protein>
    <submittedName>
        <fullName evidence="1">Uncharacterized protein</fullName>
    </submittedName>
</protein>
<evidence type="ECO:0000313" key="2">
    <source>
        <dbReference type="Proteomes" id="UP001454036"/>
    </source>
</evidence>
<dbReference type="Proteomes" id="UP001454036">
    <property type="component" value="Unassembled WGS sequence"/>
</dbReference>
<dbReference type="AlphaFoldDB" id="A0AAV3R8Z1"/>
<organism evidence="1 2">
    <name type="scientific">Lithospermum erythrorhizon</name>
    <name type="common">Purple gromwell</name>
    <name type="synonym">Lithospermum officinale var. erythrorhizon</name>
    <dbReference type="NCBI Taxonomy" id="34254"/>
    <lineage>
        <taxon>Eukaryota</taxon>
        <taxon>Viridiplantae</taxon>
        <taxon>Streptophyta</taxon>
        <taxon>Embryophyta</taxon>
        <taxon>Tracheophyta</taxon>
        <taxon>Spermatophyta</taxon>
        <taxon>Magnoliopsida</taxon>
        <taxon>eudicotyledons</taxon>
        <taxon>Gunneridae</taxon>
        <taxon>Pentapetalae</taxon>
        <taxon>asterids</taxon>
        <taxon>lamiids</taxon>
        <taxon>Boraginales</taxon>
        <taxon>Boraginaceae</taxon>
        <taxon>Boraginoideae</taxon>
        <taxon>Lithospermeae</taxon>
        <taxon>Lithospermum</taxon>
    </lineage>
</organism>
<keyword evidence="2" id="KW-1185">Reference proteome</keyword>
<gene>
    <name evidence="1" type="ORF">LIER_26609</name>
</gene>
<comment type="caution">
    <text evidence="1">The sequence shown here is derived from an EMBL/GenBank/DDBJ whole genome shotgun (WGS) entry which is preliminary data.</text>
</comment>
<name>A0AAV3R8Z1_LITER</name>
<evidence type="ECO:0000313" key="1">
    <source>
        <dbReference type="EMBL" id="GAA0172874.1"/>
    </source>
</evidence>
<proteinExistence type="predicted"/>
<sequence>MPMQPIHLCTDRRSVPIHSLIPSFDLFIILGSHCCVNLRGGTDRRWRVLFVHVRTGQSRAERETCSGAVGRGLLYKESGGGVLFYSKLRGVG</sequence>
<reference evidence="1 2" key="1">
    <citation type="submission" date="2024-01" db="EMBL/GenBank/DDBJ databases">
        <title>The complete chloroplast genome sequence of Lithospermum erythrorhizon: insights into the phylogenetic relationship among Boraginaceae species and the maternal lineages of purple gromwells.</title>
        <authorList>
            <person name="Okada T."/>
            <person name="Watanabe K."/>
        </authorList>
    </citation>
    <scope>NUCLEOTIDE SEQUENCE [LARGE SCALE GENOMIC DNA]</scope>
</reference>
<dbReference type="EMBL" id="BAABME010008324">
    <property type="protein sequence ID" value="GAA0172874.1"/>
    <property type="molecule type" value="Genomic_DNA"/>
</dbReference>